<dbReference type="InterPro" id="IPR009097">
    <property type="entry name" value="Cyclic_Pdiesterase"/>
</dbReference>
<comment type="caution">
    <text evidence="4">The sequence shown here is derived from an EMBL/GenBank/DDBJ whole genome shotgun (WGS) entry which is preliminary data.</text>
</comment>
<organism evidence="4 5">
    <name type="scientific">Paenibacillus taihuensis</name>
    <dbReference type="NCBI Taxonomy" id="1156355"/>
    <lineage>
        <taxon>Bacteria</taxon>
        <taxon>Bacillati</taxon>
        <taxon>Bacillota</taxon>
        <taxon>Bacilli</taxon>
        <taxon>Bacillales</taxon>
        <taxon>Paenibacillaceae</taxon>
        <taxon>Paenibacillus</taxon>
    </lineage>
</organism>
<dbReference type="SUPFAM" id="SSF55144">
    <property type="entry name" value="LigT-like"/>
    <property type="match status" value="1"/>
</dbReference>
<dbReference type="Pfam" id="PF02834">
    <property type="entry name" value="LigT_PEase"/>
    <property type="match status" value="2"/>
</dbReference>
<feature type="short sequence motif" description="HXTX 1" evidence="2">
    <location>
        <begin position="54"/>
        <end position="57"/>
    </location>
</feature>
<dbReference type="PANTHER" id="PTHR35561:SF1">
    <property type="entry name" value="RNA 2',3'-CYCLIC PHOSPHODIESTERASE"/>
    <property type="match status" value="1"/>
</dbReference>
<dbReference type="OrthoDB" id="9789350at2"/>
<dbReference type="GO" id="GO:0016874">
    <property type="term" value="F:ligase activity"/>
    <property type="evidence" value="ECO:0007669"/>
    <property type="project" value="UniProtKB-KW"/>
</dbReference>
<gene>
    <name evidence="4" type="ORF">A8990_1484</name>
</gene>
<dbReference type="EC" id="3.1.4.58" evidence="2"/>
<keyword evidence="1 2" id="KW-0378">Hydrolase</keyword>
<comment type="similarity">
    <text evidence="2">Belongs to the 2H phosphoesterase superfamily. ThpR family.</text>
</comment>
<evidence type="ECO:0000256" key="1">
    <source>
        <dbReference type="ARBA" id="ARBA00022801"/>
    </source>
</evidence>
<dbReference type="GO" id="GO:0004113">
    <property type="term" value="F:2',3'-cyclic-nucleotide 3'-phosphodiesterase activity"/>
    <property type="evidence" value="ECO:0007669"/>
    <property type="project" value="InterPro"/>
</dbReference>
<evidence type="ECO:0000313" key="5">
    <source>
        <dbReference type="Proteomes" id="UP000256304"/>
    </source>
</evidence>
<dbReference type="GO" id="GO:0008664">
    <property type="term" value="F:RNA 2',3'-cyclic 3'-phosphodiesterase activity"/>
    <property type="evidence" value="ECO:0007669"/>
    <property type="project" value="UniProtKB-EC"/>
</dbReference>
<feature type="short sequence motif" description="HXTX 2" evidence="2">
    <location>
        <begin position="141"/>
        <end position="144"/>
    </location>
</feature>
<keyword evidence="4" id="KW-0436">Ligase</keyword>
<dbReference type="NCBIfam" id="TIGR02258">
    <property type="entry name" value="2_5_ligase"/>
    <property type="match status" value="1"/>
</dbReference>
<feature type="domain" description="Phosphoesterase HXTX" evidence="3">
    <location>
        <begin position="19"/>
        <end position="105"/>
    </location>
</feature>
<comment type="function">
    <text evidence="2">Hydrolyzes RNA 2',3'-cyclic phosphodiester to an RNA 2'-phosphomonoester.</text>
</comment>
<dbReference type="EMBL" id="QTTN01000048">
    <property type="protein sequence ID" value="REE66668.1"/>
    <property type="molecule type" value="Genomic_DNA"/>
</dbReference>
<feature type="active site" description="Proton donor" evidence="2">
    <location>
        <position position="54"/>
    </location>
</feature>
<evidence type="ECO:0000259" key="3">
    <source>
        <dbReference type="Pfam" id="PF02834"/>
    </source>
</evidence>
<dbReference type="InterPro" id="IPR014051">
    <property type="entry name" value="Phosphoesterase_HXTX"/>
</dbReference>
<protein>
    <recommendedName>
        <fullName evidence="2">RNA 2',3'-cyclic phosphodiesterase</fullName>
        <shortName evidence="2">RNA 2',3'-CPDase</shortName>
        <ecNumber evidence="2">3.1.4.58</ecNumber>
    </recommendedName>
</protein>
<proteinExistence type="inferred from homology"/>
<feature type="active site" description="Proton acceptor" evidence="2">
    <location>
        <position position="141"/>
    </location>
</feature>
<dbReference type="PANTHER" id="PTHR35561">
    <property type="entry name" value="RNA 2',3'-CYCLIC PHOSPHODIESTERASE"/>
    <property type="match status" value="1"/>
</dbReference>
<dbReference type="HAMAP" id="MF_01940">
    <property type="entry name" value="RNA_CPDase"/>
    <property type="match status" value="1"/>
</dbReference>
<dbReference type="RefSeq" id="WP_116192148.1">
    <property type="nucleotide sequence ID" value="NZ_QTTN01000048.1"/>
</dbReference>
<reference evidence="4 5" key="1">
    <citation type="submission" date="2018-08" db="EMBL/GenBank/DDBJ databases">
        <title>Genomic Encyclopedia of Type Strains, Phase III (KMG-III): the genomes of soil and plant-associated and newly described type strains.</title>
        <authorList>
            <person name="Whitman W."/>
        </authorList>
    </citation>
    <scope>NUCLEOTIDE SEQUENCE [LARGE SCALE GENOMIC DNA]</scope>
    <source>
        <strain evidence="4 5">CGMCC 1.10966</strain>
    </source>
</reference>
<feature type="domain" description="Phosphoesterase HXTX" evidence="3">
    <location>
        <begin position="113"/>
        <end position="153"/>
    </location>
</feature>
<keyword evidence="5" id="KW-1185">Reference proteome</keyword>
<dbReference type="InterPro" id="IPR004175">
    <property type="entry name" value="RNA_CPDase"/>
</dbReference>
<evidence type="ECO:0000256" key="2">
    <source>
        <dbReference type="HAMAP-Rule" id="MF_01940"/>
    </source>
</evidence>
<name>A0A3D9R0T3_9BACL</name>
<dbReference type="Proteomes" id="UP000256304">
    <property type="component" value="Unassembled WGS sequence"/>
</dbReference>
<comment type="catalytic activity">
    <reaction evidence="2">
        <text>a 3'-end 2',3'-cyclophospho-ribonucleotide-RNA + H2O = a 3'-end 2'-phospho-ribonucleotide-RNA + H(+)</text>
        <dbReference type="Rhea" id="RHEA:11828"/>
        <dbReference type="Rhea" id="RHEA-COMP:10464"/>
        <dbReference type="Rhea" id="RHEA-COMP:17353"/>
        <dbReference type="ChEBI" id="CHEBI:15377"/>
        <dbReference type="ChEBI" id="CHEBI:15378"/>
        <dbReference type="ChEBI" id="CHEBI:83064"/>
        <dbReference type="ChEBI" id="CHEBI:173113"/>
        <dbReference type="EC" id="3.1.4.58"/>
    </reaction>
</comment>
<sequence>MISTSEDDKSSSMRLFVAVPLPDEIKQELKKWINNLQQLPQFTFRKWVHPEDLHITLQFLGDTPRERIPHIIEQLRASVTAITPFQICIKSLGTFGRPSFPSVLWGSIDGEIEQLRGLQQQVISQLSPLGFPPEERPYSPHLTLARKYNREEPFDSSALSLHKAPYPTEHQPLQWQSSSMVLYATHMHRQPMYEAISVISFK</sequence>
<dbReference type="Gene3D" id="3.90.1140.10">
    <property type="entry name" value="Cyclic phosphodiesterase"/>
    <property type="match status" value="1"/>
</dbReference>
<accession>A0A3D9R0T3</accession>
<dbReference type="AlphaFoldDB" id="A0A3D9R0T3"/>
<evidence type="ECO:0000313" key="4">
    <source>
        <dbReference type="EMBL" id="REE66668.1"/>
    </source>
</evidence>